<organism evidence="1 2">
    <name type="scientific">Dendrobium catenatum</name>
    <dbReference type="NCBI Taxonomy" id="906689"/>
    <lineage>
        <taxon>Eukaryota</taxon>
        <taxon>Viridiplantae</taxon>
        <taxon>Streptophyta</taxon>
        <taxon>Embryophyta</taxon>
        <taxon>Tracheophyta</taxon>
        <taxon>Spermatophyta</taxon>
        <taxon>Magnoliopsida</taxon>
        <taxon>Liliopsida</taxon>
        <taxon>Asparagales</taxon>
        <taxon>Orchidaceae</taxon>
        <taxon>Epidendroideae</taxon>
        <taxon>Malaxideae</taxon>
        <taxon>Dendrobiinae</taxon>
        <taxon>Dendrobium</taxon>
    </lineage>
</organism>
<gene>
    <name evidence="1" type="ORF">MA16_Dca007823</name>
</gene>
<sequence>MIQPQAEFIDSQHPKLYGDVNFKEYQKVRLASRSLTGQLLSILPTDQATISK</sequence>
<dbReference type="AlphaFoldDB" id="A0A2I0X5I0"/>
<evidence type="ECO:0000313" key="2">
    <source>
        <dbReference type="Proteomes" id="UP000233837"/>
    </source>
</evidence>
<dbReference type="EMBL" id="KZ502136">
    <property type="protein sequence ID" value="PKU83165.1"/>
    <property type="molecule type" value="Genomic_DNA"/>
</dbReference>
<reference evidence="1 2" key="1">
    <citation type="journal article" date="2016" name="Sci. Rep.">
        <title>The Dendrobium catenatum Lindl. genome sequence provides insights into polysaccharide synthase, floral development and adaptive evolution.</title>
        <authorList>
            <person name="Zhang G.Q."/>
            <person name="Xu Q."/>
            <person name="Bian C."/>
            <person name="Tsai W.C."/>
            <person name="Yeh C.M."/>
            <person name="Liu K.W."/>
            <person name="Yoshida K."/>
            <person name="Zhang L.S."/>
            <person name="Chang S.B."/>
            <person name="Chen F."/>
            <person name="Shi Y."/>
            <person name="Su Y.Y."/>
            <person name="Zhang Y.Q."/>
            <person name="Chen L.J."/>
            <person name="Yin Y."/>
            <person name="Lin M."/>
            <person name="Huang H."/>
            <person name="Deng H."/>
            <person name="Wang Z.W."/>
            <person name="Zhu S.L."/>
            <person name="Zhao X."/>
            <person name="Deng C."/>
            <person name="Niu S.C."/>
            <person name="Huang J."/>
            <person name="Wang M."/>
            <person name="Liu G.H."/>
            <person name="Yang H.J."/>
            <person name="Xiao X.J."/>
            <person name="Hsiao Y.Y."/>
            <person name="Wu W.L."/>
            <person name="Chen Y.Y."/>
            <person name="Mitsuda N."/>
            <person name="Ohme-Takagi M."/>
            <person name="Luo Y.B."/>
            <person name="Van de Peer Y."/>
            <person name="Liu Z.J."/>
        </authorList>
    </citation>
    <scope>NUCLEOTIDE SEQUENCE [LARGE SCALE GENOMIC DNA]</scope>
    <source>
        <tissue evidence="1">The whole plant</tissue>
    </source>
</reference>
<name>A0A2I0X5I0_9ASPA</name>
<reference evidence="1 2" key="2">
    <citation type="journal article" date="2017" name="Nature">
        <title>The Apostasia genome and the evolution of orchids.</title>
        <authorList>
            <person name="Zhang G.Q."/>
            <person name="Liu K.W."/>
            <person name="Li Z."/>
            <person name="Lohaus R."/>
            <person name="Hsiao Y.Y."/>
            <person name="Niu S.C."/>
            <person name="Wang J.Y."/>
            <person name="Lin Y.C."/>
            <person name="Xu Q."/>
            <person name="Chen L.J."/>
            <person name="Yoshida K."/>
            <person name="Fujiwara S."/>
            <person name="Wang Z.W."/>
            <person name="Zhang Y.Q."/>
            <person name="Mitsuda N."/>
            <person name="Wang M."/>
            <person name="Liu G.H."/>
            <person name="Pecoraro L."/>
            <person name="Huang H.X."/>
            <person name="Xiao X.J."/>
            <person name="Lin M."/>
            <person name="Wu X.Y."/>
            <person name="Wu W.L."/>
            <person name="Chen Y.Y."/>
            <person name="Chang S.B."/>
            <person name="Sakamoto S."/>
            <person name="Ohme-Takagi M."/>
            <person name="Yagi M."/>
            <person name="Zeng S.J."/>
            <person name="Shen C.Y."/>
            <person name="Yeh C.M."/>
            <person name="Luo Y.B."/>
            <person name="Tsai W.C."/>
            <person name="Van de Peer Y."/>
            <person name="Liu Z.J."/>
        </authorList>
    </citation>
    <scope>NUCLEOTIDE SEQUENCE [LARGE SCALE GENOMIC DNA]</scope>
    <source>
        <tissue evidence="1">The whole plant</tissue>
    </source>
</reference>
<keyword evidence="2" id="KW-1185">Reference proteome</keyword>
<dbReference type="Proteomes" id="UP000233837">
    <property type="component" value="Unassembled WGS sequence"/>
</dbReference>
<protein>
    <submittedName>
        <fullName evidence="1">Uncharacterized protein</fullName>
    </submittedName>
</protein>
<accession>A0A2I0X5I0</accession>
<evidence type="ECO:0000313" key="1">
    <source>
        <dbReference type="EMBL" id="PKU83165.1"/>
    </source>
</evidence>
<proteinExistence type="predicted"/>